<reference evidence="11 12" key="1">
    <citation type="submission" date="2014-08" db="EMBL/GenBank/DDBJ databases">
        <authorList>
            <person name="Hassan Y.I."/>
            <person name="Lepp D."/>
            <person name="Zhou T."/>
        </authorList>
    </citation>
    <scope>NUCLEOTIDE SEQUENCE [LARGE SCALE GENOMIC DNA]</scope>
    <source>
        <strain evidence="11 12">IFO13584</strain>
    </source>
</reference>
<evidence type="ECO:0000256" key="6">
    <source>
        <dbReference type="ARBA" id="ARBA00022556"/>
    </source>
</evidence>
<gene>
    <name evidence="11" type="ORF">JP75_02880</name>
</gene>
<comment type="similarity">
    <text evidence="2">Belongs to the LpxB family.</text>
</comment>
<dbReference type="OrthoDB" id="9801642at2"/>
<evidence type="ECO:0000256" key="2">
    <source>
        <dbReference type="ARBA" id="ARBA00007868"/>
    </source>
</evidence>
<protein>
    <recommendedName>
        <fullName evidence="4">Lipid-A-disaccharide synthase</fullName>
        <ecNumber evidence="3">2.4.1.182</ecNumber>
    </recommendedName>
</protein>
<keyword evidence="7" id="KW-0328">Glycosyltransferase</keyword>
<sequence length="376" mass="41243">MATPLRLFILAGEPSGDRIAAELVRRLSERVPVEASGVGGEALSAVGVRSLFDMNELSVMGWADVLPRLPKLLWRARQVAQKIIKTRPDVAVMVDSQVFSEIVAKQVYKAAPDIPVLLCVAPAAWAWKPERATHLKPHFREVMAVLPFEPAFMRSVSGPETHYIGHPAVNSMAFRKSIPEHGPLLLLPGSRDGELRRHLPFMRVVAERLAAHPKVTGFILPTPRRLEASLKQRVADWPVKVDVISGEERKASAMAGAVAAVAVTGTVTLELALAGVPMVTTYVAERRQAKLWVKYKVKFASLPNILLDQAVVPEILQLEPDVEQLVSAARSLLDSDDALRAQVEGFAKIRGLMEAGTAEDPRIDPAERILRYKTAK</sequence>
<keyword evidence="12" id="KW-1185">Reference proteome</keyword>
<dbReference type="EC" id="2.4.1.182" evidence="3"/>
<comment type="catalytic activity">
    <reaction evidence="10">
        <text>a lipid X + a UDP-2-N,3-O-bis[(3R)-3-hydroxyacyl]-alpha-D-glucosamine = a lipid A disaccharide + UDP + H(+)</text>
        <dbReference type="Rhea" id="RHEA:67828"/>
        <dbReference type="ChEBI" id="CHEBI:15378"/>
        <dbReference type="ChEBI" id="CHEBI:58223"/>
        <dbReference type="ChEBI" id="CHEBI:137748"/>
        <dbReference type="ChEBI" id="CHEBI:176338"/>
        <dbReference type="ChEBI" id="CHEBI:176343"/>
        <dbReference type="EC" id="2.4.1.182"/>
    </reaction>
</comment>
<dbReference type="Proteomes" id="UP000028981">
    <property type="component" value="Unassembled WGS sequence"/>
</dbReference>
<dbReference type="RefSeq" id="WP_035078919.1">
    <property type="nucleotide sequence ID" value="NZ_JQGC01000002.1"/>
</dbReference>
<proteinExistence type="inferred from homology"/>
<dbReference type="Pfam" id="PF02684">
    <property type="entry name" value="LpxB"/>
    <property type="match status" value="1"/>
</dbReference>
<comment type="function">
    <text evidence="1">Condensation of UDP-2,3-diacylglucosamine and 2,3-diacylglucosamine-1-phosphate to form lipid A disaccharide, a precursor of lipid A, a phosphorylated glycolipid that anchors the lipopolysaccharide to the outer membrane of the cell.</text>
</comment>
<evidence type="ECO:0000256" key="3">
    <source>
        <dbReference type="ARBA" id="ARBA00012687"/>
    </source>
</evidence>
<name>A0A087M6L0_9HYPH</name>
<organism evidence="11 12">
    <name type="scientific">Devosia riboflavina</name>
    <dbReference type="NCBI Taxonomy" id="46914"/>
    <lineage>
        <taxon>Bacteria</taxon>
        <taxon>Pseudomonadati</taxon>
        <taxon>Pseudomonadota</taxon>
        <taxon>Alphaproteobacteria</taxon>
        <taxon>Hyphomicrobiales</taxon>
        <taxon>Devosiaceae</taxon>
        <taxon>Devosia</taxon>
    </lineage>
</organism>
<dbReference type="EMBL" id="JQGC01000002">
    <property type="protein sequence ID" value="KFL32513.1"/>
    <property type="molecule type" value="Genomic_DNA"/>
</dbReference>
<evidence type="ECO:0000256" key="9">
    <source>
        <dbReference type="ARBA" id="ARBA00023098"/>
    </source>
</evidence>
<dbReference type="GO" id="GO:0016020">
    <property type="term" value="C:membrane"/>
    <property type="evidence" value="ECO:0007669"/>
    <property type="project" value="GOC"/>
</dbReference>
<dbReference type="SUPFAM" id="SSF53756">
    <property type="entry name" value="UDP-Glycosyltransferase/glycogen phosphorylase"/>
    <property type="match status" value="1"/>
</dbReference>
<evidence type="ECO:0000256" key="8">
    <source>
        <dbReference type="ARBA" id="ARBA00022679"/>
    </source>
</evidence>
<evidence type="ECO:0000256" key="1">
    <source>
        <dbReference type="ARBA" id="ARBA00002056"/>
    </source>
</evidence>
<accession>A0A087M6L0</accession>
<evidence type="ECO:0000313" key="12">
    <source>
        <dbReference type="Proteomes" id="UP000028981"/>
    </source>
</evidence>
<dbReference type="PANTHER" id="PTHR30372">
    <property type="entry name" value="LIPID-A-DISACCHARIDE SYNTHASE"/>
    <property type="match status" value="1"/>
</dbReference>
<dbReference type="AlphaFoldDB" id="A0A087M6L0"/>
<comment type="caution">
    <text evidence="11">The sequence shown here is derived from an EMBL/GenBank/DDBJ whole genome shotgun (WGS) entry which is preliminary data.</text>
</comment>
<dbReference type="GO" id="GO:0009245">
    <property type="term" value="P:lipid A biosynthetic process"/>
    <property type="evidence" value="ECO:0007669"/>
    <property type="project" value="UniProtKB-KW"/>
</dbReference>
<dbReference type="GO" id="GO:0008915">
    <property type="term" value="F:lipid-A-disaccharide synthase activity"/>
    <property type="evidence" value="ECO:0007669"/>
    <property type="project" value="UniProtKB-EC"/>
</dbReference>
<dbReference type="GO" id="GO:0005543">
    <property type="term" value="F:phospholipid binding"/>
    <property type="evidence" value="ECO:0007669"/>
    <property type="project" value="TreeGrafter"/>
</dbReference>
<evidence type="ECO:0000256" key="7">
    <source>
        <dbReference type="ARBA" id="ARBA00022676"/>
    </source>
</evidence>
<dbReference type="STRING" id="46914.JP75_02880"/>
<evidence type="ECO:0000256" key="10">
    <source>
        <dbReference type="ARBA" id="ARBA00048975"/>
    </source>
</evidence>
<dbReference type="PANTHER" id="PTHR30372:SF4">
    <property type="entry name" value="LIPID-A-DISACCHARIDE SYNTHASE, MITOCHONDRIAL-RELATED"/>
    <property type="match status" value="1"/>
</dbReference>
<keyword evidence="9" id="KW-0443">Lipid metabolism</keyword>
<dbReference type="InterPro" id="IPR003835">
    <property type="entry name" value="Glyco_trans_19"/>
</dbReference>
<evidence type="ECO:0000256" key="4">
    <source>
        <dbReference type="ARBA" id="ARBA00020902"/>
    </source>
</evidence>
<keyword evidence="8" id="KW-0808">Transferase</keyword>
<evidence type="ECO:0000313" key="11">
    <source>
        <dbReference type="EMBL" id="KFL32513.1"/>
    </source>
</evidence>
<keyword evidence="5" id="KW-0444">Lipid biosynthesis</keyword>
<evidence type="ECO:0000256" key="5">
    <source>
        <dbReference type="ARBA" id="ARBA00022516"/>
    </source>
</evidence>
<keyword evidence="6" id="KW-0441">Lipid A biosynthesis</keyword>